<organism evidence="1 2">
    <name type="scientific">Gryllotalpicola reticulitermitis</name>
    <dbReference type="NCBI Taxonomy" id="1184153"/>
    <lineage>
        <taxon>Bacteria</taxon>
        <taxon>Bacillati</taxon>
        <taxon>Actinomycetota</taxon>
        <taxon>Actinomycetes</taxon>
        <taxon>Micrococcales</taxon>
        <taxon>Microbacteriaceae</taxon>
        <taxon>Gryllotalpicola</taxon>
    </lineage>
</organism>
<dbReference type="RefSeq" id="WP_390228566.1">
    <property type="nucleotide sequence ID" value="NZ_JBHSCN010000005.1"/>
</dbReference>
<proteinExistence type="predicted"/>
<reference evidence="2" key="1">
    <citation type="journal article" date="2019" name="Int. J. Syst. Evol. Microbiol.">
        <title>The Global Catalogue of Microorganisms (GCM) 10K type strain sequencing project: providing services to taxonomists for standard genome sequencing and annotation.</title>
        <authorList>
            <consortium name="The Broad Institute Genomics Platform"/>
            <consortium name="The Broad Institute Genome Sequencing Center for Infectious Disease"/>
            <person name="Wu L."/>
            <person name="Ma J."/>
        </authorList>
    </citation>
    <scope>NUCLEOTIDE SEQUENCE [LARGE SCALE GENOMIC DNA]</scope>
    <source>
        <strain evidence="2">CGMCC 1.10363</strain>
    </source>
</reference>
<dbReference type="EMBL" id="JBHSCN010000005">
    <property type="protein sequence ID" value="MFC4243506.1"/>
    <property type="molecule type" value="Genomic_DNA"/>
</dbReference>
<evidence type="ECO:0000313" key="2">
    <source>
        <dbReference type="Proteomes" id="UP001595900"/>
    </source>
</evidence>
<name>A0ABV8Q509_9MICO</name>
<sequence length="884" mass="99597">MPTEGPIPSPVSPLERVSRLLDASADSLLREDFAAAMATDSEVVALLERVEPRAGSANNALLSLVTNYLKALDVATSFHNDSGEDAPSIAVFTEHALTLDPKAFDQNVLATYAIEVLFLNVRIYRHSKAAQLIRHYDKVFDDCHRAALCNRMLAAPSAKLGLDTDVRPLMRRAKQWLKTLDTQIARLRRRGRSAGGNDAAIAWRQQRKREYLTNLTGILRKLELEGDLPALPSWCRGEIKNCHGQTQAGAWAFMQTMADTGLYDNEVRAWAASLGPEGQADEGLPRLLQRLGGDRPGRPASSRYVPGESFRQRWHNLSIASTDRLVPRRKVSQDAAALIAEARSAYESAETTAERLENLRIIYALRIPQRYLDFWADFSDALTMIPQPPLGDSVYLFPESWSLVDGTLALPVLMEARKRGIVAAAVNPRAADYEATADQGLNELIGLFDAPRDLRYERTSHRFFDWKIDLAHKKITAGPYNIYQPVFEHVTRYQFTYFLNFDTDACCRQKVLHYITYMDHVLKYCEEVAAWARREGKKVRFVANASHYPQNGAYRIFCEAEGYRDDVEFVAVSAGYDNYFKNIGDARTETLTALNLTRNPLSRNSFLGTKEGFERYVDDNAARLPELRQQATQWLTAKRSQTAADSAEREAVLSRIREARASGKKVLLVIGKVIYDLGVKYTEGVCHADMSDWITDTVRYVNSRDDVLLLIKPHPHESLKSLTMTSDVVPTLRDLITTQLGTNVVYLPHNMFSIADLEEQIDLGILWNGTSAVELAAWGVPVLVCDVWGHYDYPIGFTRPASRDEYHRMLTDPTLVNAGDTMRDRAICFLHYMGSDAVGVRNPYTRTSTLNYDQFSASTILFDKVRDFARTDDPELAALFDRIH</sequence>
<accession>A0ABV8Q509</accession>
<evidence type="ECO:0000313" key="1">
    <source>
        <dbReference type="EMBL" id="MFC4243506.1"/>
    </source>
</evidence>
<comment type="caution">
    <text evidence="1">The sequence shown here is derived from an EMBL/GenBank/DDBJ whole genome shotgun (WGS) entry which is preliminary data.</text>
</comment>
<evidence type="ECO:0008006" key="3">
    <source>
        <dbReference type="Google" id="ProtNLM"/>
    </source>
</evidence>
<keyword evidence="2" id="KW-1185">Reference proteome</keyword>
<dbReference type="Proteomes" id="UP001595900">
    <property type="component" value="Unassembled WGS sequence"/>
</dbReference>
<gene>
    <name evidence="1" type="ORF">ACFOYW_08975</name>
</gene>
<protein>
    <recommendedName>
        <fullName evidence="3">Capsule polysaccharide biosynthesis protein</fullName>
    </recommendedName>
</protein>